<keyword evidence="1" id="KW-0472">Membrane</keyword>
<evidence type="ECO:0000256" key="1">
    <source>
        <dbReference type="SAM" id="Phobius"/>
    </source>
</evidence>
<feature type="domain" description="SAM" evidence="2">
    <location>
        <begin position="22"/>
        <end position="59"/>
    </location>
</feature>
<evidence type="ECO:0000313" key="3">
    <source>
        <dbReference type="Proteomes" id="UP000829291"/>
    </source>
</evidence>
<organism evidence="4">
    <name type="scientific">Neodiprion lecontei</name>
    <name type="common">Redheaded pine sawfly</name>
    <dbReference type="NCBI Taxonomy" id="441921"/>
    <lineage>
        <taxon>Eukaryota</taxon>
        <taxon>Metazoa</taxon>
        <taxon>Ecdysozoa</taxon>
        <taxon>Arthropoda</taxon>
        <taxon>Hexapoda</taxon>
        <taxon>Insecta</taxon>
        <taxon>Pterygota</taxon>
        <taxon>Neoptera</taxon>
        <taxon>Endopterygota</taxon>
        <taxon>Hymenoptera</taxon>
        <taxon>Tenthredinoidea</taxon>
        <taxon>Diprionidae</taxon>
        <taxon>Diprioninae</taxon>
        <taxon>Neodiprion</taxon>
    </lineage>
</organism>
<dbReference type="RefSeq" id="XP_015517167.1">
    <property type="nucleotide sequence ID" value="XM_015661681.2"/>
</dbReference>
<dbReference type="InterPro" id="IPR013761">
    <property type="entry name" value="SAM/pointed_sf"/>
</dbReference>
<gene>
    <name evidence="4" type="primary">LOC107222349</name>
</gene>
<keyword evidence="1" id="KW-0812">Transmembrane</keyword>
<keyword evidence="1" id="KW-1133">Transmembrane helix</keyword>
<keyword evidence="3" id="KW-1185">Reference proteome</keyword>
<accession>A0A6J0BS91</accession>
<proteinExistence type="predicted"/>
<evidence type="ECO:0000259" key="2">
    <source>
        <dbReference type="Pfam" id="PF07647"/>
    </source>
</evidence>
<reference evidence="4" key="1">
    <citation type="submission" date="2025-08" db="UniProtKB">
        <authorList>
            <consortium name="RefSeq"/>
        </authorList>
    </citation>
    <scope>IDENTIFICATION</scope>
    <source>
        <tissue evidence="4">Thorax and Abdomen</tissue>
    </source>
</reference>
<name>A0A6J0BS91_NEOLC</name>
<dbReference type="InterPro" id="IPR001660">
    <property type="entry name" value="SAM"/>
</dbReference>
<dbReference type="GeneID" id="107222349"/>
<sequence>MELAGFRECEDVLGFTNQTAVLLSGMGAKELVPQFRERNISTEMLANLTHDDLVLLGASHELAHRMLKQLSPILRRTSLTVLTPQQKLDQLLESLENNEINGNLRSSQALELAVAATISEIEEARSALQELKLSLEDGGTSRSTTFYFATVSGLGLLTWMLFKTRF</sequence>
<dbReference type="OrthoDB" id="10041611at2759"/>
<feature type="transmembrane region" description="Helical" evidence="1">
    <location>
        <begin position="144"/>
        <end position="162"/>
    </location>
</feature>
<protein>
    <submittedName>
        <fullName evidence="4">Uncharacterized protein LOC107222349 isoform X2</fullName>
    </submittedName>
</protein>
<evidence type="ECO:0000313" key="4">
    <source>
        <dbReference type="RefSeq" id="XP_015517167.1"/>
    </source>
</evidence>
<dbReference type="AlphaFoldDB" id="A0A6J0BS91"/>
<dbReference type="SUPFAM" id="SSF47769">
    <property type="entry name" value="SAM/Pointed domain"/>
    <property type="match status" value="1"/>
</dbReference>
<dbReference type="Proteomes" id="UP000829291">
    <property type="component" value="Chromosome 5"/>
</dbReference>
<dbReference type="Pfam" id="PF07647">
    <property type="entry name" value="SAM_2"/>
    <property type="match status" value="1"/>
</dbReference>